<dbReference type="Pfam" id="PF02393">
    <property type="entry name" value="US22"/>
    <property type="match status" value="1"/>
</dbReference>
<accession>A0A8S4ARJ0</accession>
<organism evidence="1 2">
    <name type="scientific">Menidia menidia</name>
    <name type="common">Atlantic silverside</name>
    <dbReference type="NCBI Taxonomy" id="238744"/>
    <lineage>
        <taxon>Eukaryota</taxon>
        <taxon>Metazoa</taxon>
        <taxon>Chordata</taxon>
        <taxon>Craniata</taxon>
        <taxon>Vertebrata</taxon>
        <taxon>Euteleostomi</taxon>
        <taxon>Actinopterygii</taxon>
        <taxon>Neopterygii</taxon>
        <taxon>Teleostei</taxon>
        <taxon>Neoteleostei</taxon>
        <taxon>Acanthomorphata</taxon>
        <taxon>Ovalentaria</taxon>
        <taxon>Atherinomorphae</taxon>
        <taxon>Atheriniformes</taxon>
        <taxon>Atherinopsidae</taxon>
        <taxon>Menidiinae</taxon>
        <taxon>Menidia</taxon>
    </lineage>
</organism>
<dbReference type="InterPro" id="IPR003360">
    <property type="entry name" value="US22-like"/>
</dbReference>
<name>A0A8S4ARJ0_9TELE</name>
<comment type="caution">
    <text evidence="1">The sequence shown here is derived from an EMBL/GenBank/DDBJ whole genome shotgun (WGS) entry which is preliminary data.</text>
</comment>
<dbReference type="OrthoDB" id="9935986at2759"/>
<dbReference type="EMBL" id="CAJRST010005557">
    <property type="protein sequence ID" value="CAG5892245.1"/>
    <property type="molecule type" value="Genomic_DNA"/>
</dbReference>
<keyword evidence="2" id="KW-1185">Reference proteome</keyword>
<dbReference type="Proteomes" id="UP000677803">
    <property type="component" value="Unassembled WGS sequence"/>
</dbReference>
<protein>
    <submittedName>
        <fullName evidence="1">(Atlantic silverside) hypothetical protein</fullName>
    </submittedName>
</protein>
<proteinExistence type="predicted"/>
<gene>
    <name evidence="1" type="ORF">MMEN_LOCUS6480</name>
</gene>
<dbReference type="AlphaFoldDB" id="A0A8S4ARJ0"/>
<evidence type="ECO:0000313" key="2">
    <source>
        <dbReference type="Proteomes" id="UP000677803"/>
    </source>
</evidence>
<sequence>MEYLEWVSNIVSQLRKETFTLPRPAGATLTVGPVEDSVYGDDPGTLNGCGKFFLPSPVKMQAVGFVVGTPFPCEQLLVMTGEDKAVYAFDGDELHLTNEDWDKVRQGPVGQKLAQEHHKLVSSHKSRLLANLKISAEKKR</sequence>
<evidence type="ECO:0000313" key="1">
    <source>
        <dbReference type="EMBL" id="CAG5892245.1"/>
    </source>
</evidence>
<reference evidence="1" key="1">
    <citation type="submission" date="2021-05" db="EMBL/GenBank/DDBJ databases">
        <authorList>
            <person name="Tigano A."/>
        </authorList>
    </citation>
    <scope>NUCLEOTIDE SEQUENCE</scope>
</reference>